<accession>A0AA40FUI1</accession>
<protein>
    <submittedName>
        <fullName evidence="1">Uncharacterized protein</fullName>
    </submittedName>
</protein>
<dbReference type="EMBL" id="JAHYIQ010000016">
    <property type="protein sequence ID" value="KAK1125239.1"/>
    <property type="molecule type" value="Genomic_DNA"/>
</dbReference>
<evidence type="ECO:0000313" key="1">
    <source>
        <dbReference type="EMBL" id="KAK1125239.1"/>
    </source>
</evidence>
<feature type="non-terminal residue" evidence="1">
    <location>
        <position position="1"/>
    </location>
</feature>
<reference evidence="1" key="1">
    <citation type="submission" date="2021-10" db="EMBL/GenBank/DDBJ databases">
        <title>Melipona bicolor Genome sequencing and assembly.</title>
        <authorList>
            <person name="Araujo N.S."/>
            <person name="Arias M.C."/>
        </authorList>
    </citation>
    <scope>NUCLEOTIDE SEQUENCE</scope>
    <source>
        <strain evidence="1">USP_2M_L1-L4_2017</strain>
        <tissue evidence="1">Whole body</tissue>
    </source>
</reference>
<keyword evidence="2" id="KW-1185">Reference proteome</keyword>
<dbReference type="AlphaFoldDB" id="A0AA40FUI1"/>
<evidence type="ECO:0000313" key="2">
    <source>
        <dbReference type="Proteomes" id="UP001177670"/>
    </source>
</evidence>
<organism evidence="1 2">
    <name type="scientific">Melipona bicolor</name>
    <dbReference type="NCBI Taxonomy" id="60889"/>
    <lineage>
        <taxon>Eukaryota</taxon>
        <taxon>Metazoa</taxon>
        <taxon>Ecdysozoa</taxon>
        <taxon>Arthropoda</taxon>
        <taxon>Hexapoda</taxon>
        <taxon>Insecta</taxon>
        <taxon>Pterygota</taxon>
        <taxon>Neoptera</taxon>
        <taxon>Endopterygota</taxon>
        <taxon>Hymenoptera</taxon>
        <taxon>Apocrita</taxon>
        <taxon>Aculeata</taxon>
        <taxon>Apoidea</taxon>
        <taxon>Anthophila</taxon>
        <taxon>Apidae</taxon>
        <taxon>Melipona</taxon>
    </lineage>
</organism>
<gene>
    <name evidence="1" type="ORF">K0M31_005612</name>
</gene>
<name>A0AA40FUI1_9HYME</name>
<comment type="caution">
    <text evidence="1">The sequence shown here is derived from an EMBL/GenBank/DDBJ whole genome shotgun (WGS) entry which is preliminary data.</text>
</comment>
<sequence length="103" mass="11617">GWVRARRRREARNGRRLNWFGFARPAREIVFDRRLTVDFVGINVGVMEGGTPVGLIELDGFNARRNRYGTCKSFLSMGRGIELAGAFGAARWSPGFIAIVTWE</sequence>
<proteinExistence type="predicted"/>
<dbReference type="Proteomes" id="UP001177670">
    <property type="component" value="Unassembled WGS sequence"/>
</dbReference>